<accession>A0A9D2L7Q3</accession>
<dbReference type="Pfam" id="PF13412">
    <property type="entry name" value="HTH_24"/>
    <property type="match status" value="1"/>
</dbReference>
<feature type="domain" description="Resolvase/invertase-type recombinase catalytic" evidence="1">
    <location>
        <begin position="3"/>
        <end position="148"/>
    </location>
</feature>
<dbReference type="PANTHER" id="PTHR30461">
    <property type="entry name" value="DNA-INVERTASE FROM LAMBDOID PROPHAGE"/>
    <property type="match status" value="1"/>
</dbReference>
<proteinExistence type="predicted"/>
<dbReference type="InterPro" id="IPR011109">
    <property type="entry name" value="DNA_bind_recombinase_dom"/>
</dbReference>
<gene>
    <name evidence="3" type="ORF">H9716_06080</name>
</gene>
<dbReference type="PROSITE" id="PS51737">
    <property type="entry name" value="RECOMBINASE_DNA_BIND"/>
    <property type="match status" value="1"/>
</dbReference>
<name>A0A9D2L7Q3_9FIRM</name>
<dbReference type="InterPro" id="IPR038109">
    <property type="entry name" value="DNA_bind_recomb_sf"/>
</dbReference>
<dbReference type="GO" id="GO:0003677">
    <property type="term" value="F:DNA binding"/>
    <property type="evidence" value="ECO:0007669"/>
    <property type="project" value="InterPro"/>
</dbReference>
<dbReference type="InterPro" id="IPR036162">
    <property type="entry name" value="Resolvase-like_N_sf"/>
</dbReference>
<dbReference type="SMART" id="SM00857">
    <property type="entry name" value="Resolvase"/>
    <property type="match status" value="1"/>
</dbReference>
<dbReference type="Proteomes" id="UP000886804">
    <property type="component" value="Unassembled WGS sequence"/>
</dbReference>
<dbReference type="PANTHER" id="PTHR30461:SF23">
    <property type="entry name" value="DNA RECOMBINASE-RELATED"/>
    <property type="match status" value="1"/>
</dbReference>
<evidence type="ECO:0000313" key="3">
    <source>
        <dbReference type="EMBL" id="HJB07421.1"/>
    </source>
</evidence>
<dbReference type="InterPro" id="IPR011991">
    <property type="entry name" value="ArsR-like_HTH"/>
</dbReference>
<evidence type="ECO:0000259" key="1">
    <source>
        <dbReference type="PROSITE" id="PS51736"/>
    </source>
</evidence>
<reference evidence="3" key="1">
    <citation type="journal article" date="2021" name="PeerJ">
        <title>Extensive microbial diversity within the chicken gut microbiome revealed by metagenomics and culture.</title>
        <authorList>
            <person name="Gilroy R."/>
            <person name="Ravi A."/>
            <person name="Getino M."/>
            <person name="Pursley I."/>
            <person name="Horton D.L."/>
            <person name="Alikhan N.F."/>
            <person name="Baker D."/>
            <person name="Gharbi K."/>
            <person name="Hall N."/>
            <person name="Watson M."/>
            <person name="Adriaenssens E.M."/>
            <person name="Foster-Nyarko E."/>
            <person name="Jarju S."/>
            <person name="Secka A."/>
            <person name="Antonio M."/>
            <person name="Oren A."/>
            <person name="Chaudhuri R.R."/>
            <person name="La Ragione R."/>
            <person name="Hildebrand F."/>
            <person name="Pallen M.J."/>
        </authorList>
    </citation>
    <scope>NUCLEOTIDE SEQUENCE</scope>
    <source>
        <strain evidence="3">CHK188-4685</strain>
    </source>
</reference>
<dbReference type="Gene3D" id="3.90.1750.20">
    <property type="entry name" value="Putative Large Serine Recombinase, Chain B, Domain 2"/>
    <property type="match status" value="1"/>
</dbReference>
<dbReference type="PROSITE" id="PS51736">
    <property type="entry name" value="RECOMBINASES_3"/>
    <property type="match status" value="1"/>
</dbReference>
<dbReference type="Gene3D" id="3.40.50.1390">
    <property type="entry name" value="Resolvase, N-terminal catalytic domain"/>
    <property type="match status" value="1"/>
</dbReference>
<dbReference type="Pfam" id="PF00239">
    <property type="entry name" value="Resolvase"/>
    <property type="match status" value="1"/>
</dbReference>
<comment type="caution">
    <text evidence="3">The sequence shown here is derived from an EMBL/GenBank/DDBJ whole genome shotgun (WGS) entry which is preliminary data.</text>
</comment>
<dbReference type="SUPFAM" id="SSF46785">
    <property type="entry name" value="Winged helix' DNA-binding domain"/>
    <property type="match status" value="1"/>
</dbReference>
<dbReference type="EMBL" id="DWYS01000070">
    <property type="protein sequence ID" value="HJB07421.1"/>
    <property type="molecule type" value="Genomic_DNA"/>
</dbReference>
<dbReference type="InterPro" id="IPR036390">
    <property type="entry name" value="WH_DNA-bd_sf"/>
</dbReference>
<dbReference type="InterPro" id="IPR050639">
    <property type="entry name" value="SSR_resolvase"/>
</dbReference>
<reference evidence="3" key="2">
    <citation type="submission" date="2021-04" db="EMBL/GenBank/DDBJ databases">
        <authorList>
            <person name="Gilroy R."/>
        </authorList>
    </citation>
    <scope>NUCLEOTIDE SEQUENCE</scope>
    <source>
        <strain evidence="3">CHK188-4685</strain>
    </source>
</reference>
<dbReference type="CDD" id="cd00090">
    <property type="entry name" value="HTH_ARSR"/>
    <property type="match status" value="1"/>
</dbReference>
<dbReference type="Gene3D" id="1.10.10.10">
    <property type="entry name" value="Winged helix-like DNA-binding domain superfamily/Winged helix DNA-binding domain"/>
    <property type="match status" value="1"/>
</dbReference>
<dbReference type="AlphaFoldDB" id="A0A9D2L7Q3"/>
<evidence type="ECO:0000259" key="2">
    <source>
        <dbReference type="PROSITE" id="PS51737"/>
    </source>
</evidence>
<dbReference type="InterPro" id="IPR036388">
    <property type="entry name" value="WH-like_DNA-bd_sf"/>
</dbReference>
<protein>
    <submittedName>
        <fullName evidence="3">Recombinase family protein</fullName>
    </submittedName>
</protein>
<feature type="domain" description="Recombinase" evidence="2">
    <location>
        <begin position="157"/>
        <end position="280"/>
    </location>
</feature>
<organism evidence="3 4">
    <name type="scientific">Candidatus Enterocloster faecavium</name>
    <dbReference type="NCBI Taxonomy" id="2838560"/>
    <lineage>
        <taxon>Bacteria</taxon>
        <taxon>Bacillati</taxon>
        <taxon>Bacillota</taxon>
        <taxon>Clostridia</taxon>
        <taxon>Lachnospirales</taxon>
        <taxon>Lachnospiraceae</taxon>
        <taxon>Enterocloster</taxon>
    </lineage>
</organism>
<dbReference type="CDD" id="cd00338">
    <property type="entry name" value="Ser_Recombinase"/>
    <property type="match status" value="1"/>
</dbReference>
<sequence length="633" mass="73967">MKRAVIYCRTSTTEEAQINALENQVKEAKSCVETQGWLLVDSYVESRSGTTTQNRTQYNRLYEELLTDKFDIIVIKSQDRLMRNTKDWYLFLDRMIKGEKKLYLYIEHKFYESDDALIAGIKAILSEDYSRELSKKINNAHKNRQMKGGKVILTSRTFGYRKNPDGTVCIREDEAEMARKMYRMCAGGYGCRAIANLFEKEGKTNSRGSYLTASAVKKIIRNPLYKGTVVMNRLHFDFETKKTRKNPEEEWIVREHAVPAIVDEKLWEEANQAMSTRAKTFNRDGYYRKGSNPGKYQLSGKIYCGICGAPYYRAQRDKGKKAVKIVKEWKCKNYLEHGRRTETRNSYLRKFSQNTKLGCDNAHIEEKILFQILEQECWNYYQWNDCERAGIMEHMICLLQKVLSENPAQERLHSLEQKEAAIRKKKEVLLSKLLDSIISDQDYKNKNQEFENQLLKLKEEREALLPQLWEKERLEERIGVIRERLENGGMSEAAVYQMLEDIDRIIVHEWELEIRFDPLKMAGLQTGIGKGSEKLFSDLAKEFTIFIPYPFSPETERGRYLDRLRIVAYLKEHPSVTCKEMAEAMNRSPTATRKRMEELIKGGYIRFNGRGGHGSWEVCKELPDIRNLHNNSG</sequence>
<dbReference type="InterPro" id="IPR006119">
    <property type="entry name" value="Resolv_N"/>
</dbReference>
<evidence type="ECO:0000313" key="4">
    <source>
        <dbReference type="Proteomes" id="UP000886804"/>
    </source>
</evidence>
<dbReference type="GO" id="GO:0000150">
    <property type="term" value="F:DNA strand exchange activity"/>
    <property type="evidence" value="ECO:0007669"/>
    <property type="project" value="InterPro"/>
</dbReference>
<dbReference type="SUPFAM" id="SSF53041">
    <property type="entry name" value="Resolvase-like"/>
    <property type="match status" value="1"/>
</dbReference>
<dbReference type="Pfam" id="PF07508">
    <property type="entry name" value="Recombinase"/>
    <property type="match status" value="1"/>
</dbReference>